<evidence type="ECO:0000313" key="2">
    <source>
        <dbReference type="Proteomes" id="UP001060170"/>
    </source>
</evidence>
<proteinExistence type="predicted"/>
<reference evidence="2" key="1">
    <citation type="journal article" date="2018" name="BMC Genomics">
        <title>Genomic insights into host adaptation between the wheat stripe rust pathogen (Puccinia striiformis f. sp. tritici) and the barley stripe rust pathogen (Puccinia striiformis f. sp. hordei).</title>
        <authorList>
            <person name="Xia C."/>
            <person name="Wang M."/>
            <person name="Yin C."/>
            <person name="Cornejo O.E."/>
            <person name="Hulbert S.H."/>
            <person name="Chen X."/>
        </authorList>
    </citation>
    <scope>NUCLEOTIDE SEQUENCE [LARGE SCALE GENOMIC DNA]</scope>
    <source>
        <strain evidence="2">93-210</strain>
    </source>
</reference>
<organism evidence="1 2">
    <name type="scientific">Puccinia striiformis f. sp. tritici</name>
    <dbReference type="NCBI Taxonomy" id="168172"/>
    <lineage>
        <taxon>Eukaryota</taxon>
        <taxon>Fungi</taxon>
        <taxon>Dikarya</taxon>
        <taxon>Basidiomycota</taxon>
        <taxon>Pucciniomycotina</taxon>
        <taxon>Pucciniomycetes</taxon>
        <taxon>Pucciniales</taxon>
        <taxon>Pucciniaceae</taxon>
        <taxon>Puccinia</taxon>
    </lineage>
</organism>
<reference evidence="1 2" key="3">
    <citation type="journal article" date="2022" name="Microbiol. Spectr.">
        <title>Folding features and dynamics of 3D genome architecture in plant fungal pathogens.</title>
        <authorList>
            <person name="Xia C."/>
        </authorList>
    </citation>
    <scope>NUCLEOTIDE SEQUENCE [LARGE SCALE GENOMIC DNA]</scope>
    <source>
        <strain evidence="1 2">93-210</strain>
    </source>
</reference>
<dbReference type="EMBL" id="CM045874">
    <property type="protein sequence ID" value="KAI7944967.1"/>
    <property type="molecule type" value="Genomic_DNA"/>
</dbReference>
<protein>
    <submittedName>
        <fullName evidence="1">Uncharacterized protein</fullName>
    </submittedName>
</protein>
<name>A0ACC0E5R4_9BASI</name>
<comment type="caution">
    <text evidence="1">The sequence shown here is derived from an EMBL/GenBank/DDBJ whole genome shotgun (WGS) entry which is preliminary data.</text>
</comment>
<dbReference type="Proteomes" id="UP001060170">
    <property type="component" value="Chromosome 10"/>
</dbReference>
<evidence type="ECO:0000313" key="1">
    <source>
        <dbReference type="EMBL" id="KAI7944967.1"/>
    </source>
</evidence>
<keyword evidence="2" id="KW-1185">Reference proteome</keyword>
<reference evidence="2" key="2">
    <citation type="journal article" date="2018" name="Mol. Plant Microbe Interact.">
        <title>Genome sequence resources for the wheat stripe rust pathogen (Puccinia striiformis f. sp. tritici) and the barley stripe rust pathogen (Puccinia striiformis f. sp. hordei).</title>
        <authorList>
            <person name="Xia C."/>
            <person name="Wang M."/>
            <person name="Yin C."/>
            <person name="Cornejo O.E."/>
            <person name="Hulbert S.H."/>
            <person name="Chen X."/>
        </authorList>
    </citation>
    <scope>NUCLEOTIDE SEQUENCE [LARGE SCALE GENOMIC DNA]</scope>
    <source>
        <strain evidence="2">93-210</strain>
    </source>
</reference>
<sequence>MNADINPQPFFRARPNKSPLALSRMRAESGPRDDGTSGSLDVSVTMVGPYQFDVIPGRPYEFAGKVGKLDNGITTIFNLDYSPENRLLPGGEEVELARLVMSGLGRITRV</sequence>
<gene>
    <name evidence="1" type="ORF">MJO28_010662</name>
</gene>
<accession>A0ACC0E5R4</accession>